<dbReference type="EMBL" id="MTCZ01000240">
    <property type="protein sequence ID" value="OWP82830.1"/>
    <property type="molecule type" value="Genomic_DNA"/>
</dbReference>
<protein>
    <submittedName>
        <fullName evidence="2">Uncharacterized protein</fullName>
    </submittedName>
</protein>
<evidence type="ECO:0000313" key="3">
    <source>
        <dbReference type="Proteomes" id="UP000197768"/>
    </source>
</evidence>
<feature type="chain" id="PRO_5012647983" evidence="1">
    <location>
        <begin position="20"/>
        <end position="562"/>
    </location>
</feature>
<feature type="signal peptide" evidence="1">
    <location>
        <begin position="1"/>
        <end position="19"/>
    </location>
</feature>
<comment type="caution">
    <text evidence="2">The sequence shown here is derived from an EMBL/GenBank/DDBJ whole genome shotgun (WGS) entry which is preliminary data.</text>
</comment>
<evidence type="ECO:0000256" key="1">
    <source>
        <dbReference type="SAM" id="SignalP"/>
    </source>
</evidence>
<proteinExistence type="predicted"/>
<dbReference type="AlphaFoldDB" id="A0A246GFD5"/>
<name>A0A246GFD5_9FLAO</name>
<dbReference type="Pfam" id="PF19494">
    <property type="entry name" value="DUF6029"/>
    <property type="match status" value="1"/>
</dbReference>
<reference evidence="2 3" key="1">
    <citation type="journal article" date="2017" name="Infect. Genet. Evol.">
        <title>Comparative genome analysis of fish pathogen Flavobacterium columnare reveals extensive sequence diversity within the species.</title>
        <authorList>
            <person name="Kayansamruaj P."/>
            <person name="Dong H.T."/>
            <person name="Hirono I."/>
            <person name="Kondo H."/>
            <person name="Senapin S."/>
            <person name="Rodkhum C."/>
        </authorList>
    </citation>
    <scope>NUCLEOTIDE SEQUENCE [LARGE SCALE GENOMIC DNA]</scope>
    <source>
        <strain evidence="2 3">1215</strain>
    </source>
</reference>
<gene>
    <name evidence="2" type="ORF">BWK59_13795</name>
</gene>
<dbReference type="InterPro" id="IPR046070">
    <property type="entry name" value="DUF6029"/>
</dbReference>
<evidence type="ECO:0000313" key="2">
    <source>
        <dbReference type="EMBL" id="OWP82830.1"/>
    </source>
</evidence>
<dbReference type="Proteomes" id="UP000197768">
    <property type="component" value="Unassembled WGS sequence"/>
</dbReference>
<keyword evidence="1" id="KW-0732">Signal</keyword>
<organism evidence="2 3">
    <name type="scientific">Flavobacterium davisii</name>
    <dbReference type="NCBI Taxonomy" id="2906077"/>
    <lineage>
        <taxon>Bacteria</taxon>
        <taxon>Pseudomonadati</taxon>
        <taxon>Bacteroidota</taxon>
        <taxon>Flavobacteriia</taxon>
        <taxon>Flavobacteriales</taxon>
        <taxon>Flavobacteriaceae</taxon>
        <taxon>Flavobacterium</taxon>
    </lineage>
</organism>
<sequence>MYKKIILFCCLFPSIFSFAQEGTTEEAPKKEFGKVFGFFESNGQWYLNDKELKINHPDYPIRSNNYLGLNYNYKRFTVGVQTESYVDNALLNFNPKYEKTNIGTYFLNYKSNKLDVTAGYFYQQFGSGLILRTWEDRALGINNALRGGKISYKPFDFISLTALYGKQRTGFEVANSDIYGFNTDIDITNLFNKDYFTLEIGFSYVGRNELTDVIRPKFLSLTNAYSGRLNFSKGAFYIATEYDYKSPDAIVEFGEIEEDFIKSGSALLINTGFSKKGFGIDATFRRLENMSFFSERKAKGNLYNDKIINFVPSLTKQHHNNLANIYVYQAQSNVSMPDEAILKAGEIGGQIDIFYNFKKGSSLGGKYGTKIALNASSWFGLAGKYSFYNPRDYKTDFFSLGQKYFTDYNIEIDKKINDNLTMNFVYINQYYNKKLIEETYGLVKTNNIGLEGTYKFKNKNQSLRILAEHLWADSDKKNWGGGTFEFNFNQKISLYLTDLYNYGNEDVEKRQHYYSFGGVFRQKSTRIQLAYGRQRGGLMCVGGVCRMVPESSGLSLNINTAF</sequence>
<dbReference type="RefSeq" id="WP_088394796.1">
    <property type="nucleotide sequence ID" value="NZ_MTCZ01000240.1"/>
</dbReference>
<accession>A0A246GFD5</accession>